<evidence type="ECO:0000313" key="2">
    <source>
        <dbReference type="WBParaSite" id="Hba_08838"/>
    </source>
</evidence>
<keyword evidence="1" id="KW-1185">Reference proteome</keyword>
<sequence length="68" mass="7344">MSTLGQITSQDTARDVLQSFLNAGQQKLRWPCGVGHTEWGWKRRVGSALFPEVLAVSASSLLPNSSDG</sequence>
<name>A0A1I7WUL8_HETBA</name>
<dbReference type="Proteomes" id="UP000095283">
    <property type="component" value="Unplaced"/>
</dbReference>
<proteinExistence type="predicted"/>
<organism evidence="1 2">
    <name type="scientific">Heterorhabditis bacteriophora</name>
    <name type="common">Entomopathogenic nematode worm</name>
    <dbReference type="NCBI Taxonomy" id="37862"/>
    <lineage>
        <taxon>Eukaryota</taxon>
        <taxon>Metazoa</taxon>
        <taxon>Ecdysozoa</taxon>
        <taxon>Nematoda</taxon>
        <taxon>Chromadorea</taxon>
        <taxon>Rhabditida</taxon>
        <taxon>Rhabditina</taxon>
        <taxon>Rhabditomorpha</taxon>
        <taxon>Strongyloidea</taxon>
        <taxon>Heterorhabditidae</taxon>
        <taxon>Heterorhabditis</taxon>
    </lineage>
</organism>
<dbReference type="WBParaSite" id="Hba_08838">
    <property type="protein sequence ID" value="Hba_08838"/>
    <property type="gene ID" value="Hba_08838"/>
</dbReference>
<evidence type="ECO:0000313" key="1">
    <source>
        <dbReference type="Proteomes" id="UP000095283"/>
    </source>
</evidence>
<reference evidence="2" key="1">
    <citation type="submission" date="2016-11" db="UniProtKB">
        <authorList>
            <consortium name="WormBaseParasite"/>
        </authorList>
    </citation>
    <scope>IDENTIFICATION</scope>
</reference>
<accession>A0A1I7WUL8</accession>
<protein>
    <submittedName>
        <fullName evidence="2">Uncharacterized protein</fullName>
    </submittedName>
</protein>
<dbReference type="AlphaFoldDB" id="A0A1I7WUL8"/>